<accession>A0A0P7B6N4</accession>
<dbReference type="EMBL" id="LKCW01000160">
    <property type="protein sequence ID" value="KPM37594.1"/>
    <property type="molecule type" value="Genomic_DNA"/>
</dbReference>
<feature type="compositionally biased region" description="Polar residues" evidence="1">
    <location>
        <begin position="585"/>
        <end position="595"/>
    </location>
</feature>
<protein>
    <recommendedName>
        <fullName evidence="2">CRIB domain-containing protein</fullName>
    </recommendedName>
</protein>
<feature type="compositionally biased region" description="Low complexity" evidence="1">
    <location>
        <begin position="136"/>
        <end position="149"/>
    </location>
</feature>
<dbReference type="AlphaFoldDB" id="A0A0P7B6N4"/>
<feature type="compositionally biased region" description="Polar residues" evidence="1">
    <location>
        <begin position="623"/>
        <end position="635"/>
    </location>
</feature>
<feature type="region of interest" description="Disordered" evidence="1">
    <location>
        <begin position="105"/>
        <end position="204"/>
    </location>
</feature>
<comment type="caution">
    <text evidence="3">The sequence shown here is derived from an EMBL/GenBank/DDBJ whole genome shotgun (WGS) entry which is preliminary data.</text>
</comment>
<dbReference type="Proteomes" id="UP000050424">
    <property type="component" value="Unassembled WGS sequence"/>
</dbReference>
<feature type="domain" description="CRIB" evidence="2">
    <location>
        <begin position="232"/>
        <end position="245"/>
    </location>
</feature>
<feature type="compositionally biased region" description="Low complexity" evidence="1">
    <location>
        <begin position="726"/>
        <end position="745"/>
    </location>
</feature>
<evidence type="ECO:0000313" key="4">
    <source>
        <dbReference type="Proteomes" id="UP000050424"/>
    </source>
</evidence>
<evidence type="ECO:0000256" key="1">
    <source>
        <dbReference type="SAM" id="MobiDB-lite"/>
    </source>
</evidence>
<reference evidence="3 4" key="1">
    <citation type="submission" date="2015-09" db="EMBL/GenBank/DDBJ databases">
        <title>Draft genome of a European isolate of the apple canker pathogen Neonectria ditissima.</title>
        <authorList>
            <person name="Gomez-Cortecero A."/>
            <person name="Harrison R.J."/>
            <person name="Armitage A.D."/>
        </authorList>
    </citation>
    <scope>NUCLEOTIDE SEQUENCE [LARGE SCALE GENOMIC DNA]</scope>
    <source>
        <strain evidence="3 4">R09/05</strain>
    </source>
</reference>
<feature type="region of interest" description="Disordered" evidence="1">
    <location>
        <begin position="13"/>
        <end position="32"/>
    </location>
</feature>
<keyword evidence="4" id="KW-1185">Reference proteome</keyword>
<feature type="compositionally biased region" description="Low complexity" evidence="1">
    <location>
        <begin position="183"/>
        <end position="195"/>
    </location>
</feature>
<feature type="region of interest" description="Disordered" evidence="1">
    <location>
        <begin position="297"/>
        <end position="417"/>
    </location>
</feature>
<feature type="region of interest" description="Disordered" evidence="1">
    <location>
        <begin position="456"/>
        <end position="482"/>
    </location>
</feature>
<name>A0A0P7B6N4_9HYPO</name>
<feature type="compositionally biased region" description="Polar residues" evidence="1">
    <location>
        <begin position="800"/>
        <end position="809"/>
    </location>
</feature>
<proteinExistence type="predicted"/>
<dbReference type="InterPro" id="IPR000095">
    <property type="entry name" value="CRIB_dom"/>
</dbReference>
<organism evidence="3 4">
    <name type="scientific">Neonectria ditissima</name>
    <dbReference type="NCBI Taxonomy" id="78410"/>
    <lineage>
        <taxon>Eukaryota</taxon>
        <taxon>Fungi</taxon>
        <taxon>Dikarya</taxon>
        <taxon>Ascomycota</taxon>
        <taxon>Pezizomycotina</taxon>
        <taxon>Sordariomycetes</taxon>
        <taxon>Hypocreomycetidae</taxon>
        <taxon>Hypocreales</taxon>
        <taxon>Nectriaceae</taxon>
        <taxon>Neonectria</taxon>
    </lineage>
</organism>
<feature type="region of interest" description="Disordered" evidence="1">
    <location>
        <begin position="726"/>
        <end position="759"/>
    </location>
</feature>
<feature type="region of interest" description="Disordered" evidence="1">
    <location>
        <begin position="771"/>
        <end position="886"/>
    </location>
</feature>
<feature type="compositionally biased region" description="Low complexity" evidence="1">
    <location>
        <begin position="47"/>
        <end position="56"/>
    </location>
</feature>
<feature type="compositionally biased region" description="Polar residues" evidence="1">
    <location>
        <begin position="497"/>
        <end position="512"/>
    </location>
</feature>
<dbReference type="OrthoDB" id="5237293at2759"/>
<dbReference type="STRING" id="78410.A0A0P7B6N4"/>
<sequence>MWASHMPYYSEYHSARSERDANPNVPSKSALSTVSGIVPDDMHITGNNNNNNNNNNDSAGDIDLPLQPPANLTELMEPAIDGPPSPERIRQLNDQMKRASHLNRGFGHRAASSSASSLQVSERAAWEQAMENMPLSRRSSNRSAASRSPSQDRPDSMQVLGKNIFHRRAKSSKSGRSKRESSTHSSSGSSLYSTEAPSDNSLANLKDSFMPTIFARRKTSRDETTLQRKLQISGPFNFQHVTHTPRDQIGNLQRGNRMELMAELSTLRVSGPASAPGVINESDEQALHFPNFSAESVGGQDAAMNRPSLIPRQTAPVSGTRRLMKHARSQEQLRTTPPRPVRPPRSPIEQIASPTLGPVPPPRVSSRQSNHRNGSPTAELDRPLTSGGFRRPQPFSPGESPEQPPATSHGYLPEPEFPAVDETRFSHALTTPDNAAWPLATPGGTSYESLLADVPEEEEHFAPPRRSRVSLASNTSSLRASQSVPLLRTMAQSYRMSGASDTLGPSETPATHRTTRSGLHDGCGTLVSPIRENWEDDIDYCYEHEADANFNYEWERPSLDVGRENMAPPPPVQVALVDDELSEAPSASTAQSSPGMLSASPFDVPALSPASQASPPVGHEATTPVSATAVKNNFSLPRGERASRPPNLKHSRSDSRASSFKECHGFTLSPSLLIPNDYHHQMLENEKQEFPNDDEFRNRFFKSNAFFEDNLGVANHQSPFMLQQRASVSTTATNSTTNSTTVSDSTGERHVSGNSTWTTLTRLTSSTSLNKMAGSWSETSDHVPSTHLADPQDDSDQEESTPPASQDNDTVPELSPFPAPPVVKRSFHKSHASESIVRDEVPPMRSPELTKTRRPRARTTSMSQAPPVGQYALFPRSNIKGNGDRI</sequence>
<evidence type="ECO:0000259" key="2">
    <source>
        <dbReference type="PROSITE" id="PS50108"/>
    </source>
</evidence>
<feature type="compositionally biased region" description="Low complexity" evidence="1">
    <location>
        <begin position="605"/>
        <end position="616"/>
    </location>
</feature>
<feature type="region of interest" description="Disordered" evidence="1">
    <location>
        <begin position="581"/>
        <end position="656"/>
    </location>
</feature>
<gene>
    <name evidence="3" type="ORF">AK830_g8944</name>
</gene>
<feature type="compositionally biased region" description="Basic residues" evidence="1">
    <location>
        <begin position="164"/>
        <end position="176"/>
    </location>
</feature>
<feature type="compositionally biased region" description="Pro residues" evidence="1">
    <location>
        <begin position="337"/>
        <end position="346"/>
    </location>
</feature>
<feature type="region of interest" description="Disordered" evidence="1">
    <location>
        <begin position="38"/>
        <end position="69"/>
    </location>
</feature>
<feature type="region of interest" description="Disordered" evidence="1">
    <location>
        <begin position="497"/>
        <end position="517"/>
    </location>
</feature>
<dbReference type="PROSITE" id="PS50108">
    <property type="entry name" value="CRIB"/>
    <property type="match status" value="1"/>
</dbReference>
<evidence type="ECO:0000313" key="3">
    <source>
        <dbReference type="EMBL" id="KPM37594.1"/>
    </source>
</evidence>
<feature type="compositionally biased region" description="Polar residues" evidence="1">
    <location>
        <begin position="470"/>
        <end position="482"/>
    </location>
</feature>